<dbReference type="GO" id="GO:0005886">
    <property type="term" value="C:plasma membrane"/>
    <property type="evidence" value="ECO:0007669"/>
    <property type="project" value="TreeGrafter"/>
</dbReference>
<feature type="transmembrane region" description="Helical" evidence="1">
    <location>
        <begin position="153"/>
        <end position="172"/>
    </location>
</feature>
<feature type="transmembrane region" description="Helical" evidence="1">
    <location>
        <begin position="248"/>
        <end position="269"/>
    </location>
</feature>
<sequence>MSKTISYLVAFLTGAVIAIMVVFNTEFGKLTSSEVSLIINQIVGIITLTFIMLVFKKSPAVNPDKKKARWYNYFGGLFGVFIISFNYLTVTGTNATIAMAGAVFGQSLMGLIFDITGFMGVKKERPDKKRYISLFISLLGIIMLFISKEHFNALYLIPAVAAGILTMIQMVYNSHLASLKGAFYSARVNVISGLFGSLLYSFIFFSESTAKGFSHLFSTPFYVIVMGGLLACVVVVNTNIVIPKIPAVFSALLLSCGQLIAAVLIDYFLYGIFTLNQLLGALVILIGIALGNIRSLKD</sequence>
<feature type="transmembrane region" description="Helical" evidence="1">
    <location>
        <begin position="275"/>
        <end position="293"/>
    </location>
</feature>
<comment type="caution">
    <text evidence="2">The sequence shown here is derived from an EMBL/GenBank/DDBJ whole genome shotgun (WGS) entry which is preliminary data.</text>
</comment>
<dbReference type="AlphaFoldDB" id="A0A9D1PSC0"/>
<organism evidence="2 3">
    <name type="scientific">Candidatus Ornithospirochaeta avicola</name>
    <dbReference type="NCBI Taxonomy" id="2840896"/>
    <lineage>
        <taxon>Bacteria</taxon>
        <taxon>Pseudomonadati</taxon>
        <taxon>Spirochaetota</taxon>
        <taxon>Spirochaetia</taxon>
        <taxon>Spirochaetales</taxon>
        <taxon>Spirochaetaceae</taxon>
        <taxon>Spirochaetaceae incertae sedis</taxon>
        <taxon>Candidatus Ornithospirochaeta</taxon>
    </lineage>
</organism>
<dbReference type="Pfam" id="PF04657">
    <property type="entry name" value="DMT_YdcZ"/>
    <property type="match status" value="2"/>
</dbReference>
<keyword evidence="1" id="KW-0812">Transmembrane</keyword>
<reference evidence="2" key="2">
    <citation type="submission" date="2021-04" db="EMBL/GenBank/DDBJ databases">
        <authorList>
            <person name="Gilroy R."/>
        </authorList>
    </citation>
    <scope>NUCLEOTIDE SEQUENCE</scope>
    <source>
        <strain evidence="2">Gambia11-129</strain>
    </source>
</reference>
<dbReference type="InterPro" id="IPR037185">
    <property type="entry name" value="EmrE-like"/>
</dbReference>
<keyword evidence="1" id="KW-1133">Transmembrane helix</keyword>
<accession>A0A9D1PSC0</accession>
<feature type="transmembrane region" description="Helical" evidence="1">
    <location>
        <begin position="217"/>
        <end position="236"/>
    </location>
</feature>
<feature type="transmembrane region" description="Helical" evidence="1">
    <location>
        <begin position="131"/>
        <end position="147"/>
    </location>
</feature>
<dbReference type="PANTHER" id="PTHR34821:SF2">
    <property type="entry name" value="INNER MEMBRANE PROTEIN YDCZ"/>
    <property type="match status" value="1"/>
</dbReference>
<name>A0A9D1PSC0_9SPIO</name>
<feature type="transmembrane region" description="Helical" evidence="1">
    <location>
        <begin position="70"/>
        <end position="89"/>
    </location>
</feature>
<dbReference type="SUPFAM" id="SSF103481">
    <property type="entry name" value="Multidrug resistance efflux transporter EmrE"/>
    <property type="match status" value="1"/>
</dbReference>
<evidence type="ECO:0000256" key="1">
    <source>
        <dbReference type="SAM" id="Phobius"/>
    </source>
</evidence>
<reference evidence="2" key="1">
    <citation type="journal article" date="2021" name="PeerJ">
        <title>Extensive microbial diversity within the chicken gut microbiome revealed by metagenomics and culture.</title>
        <authorList>
            <person name="Gilroy R."/>
            <person name="Ravi A."/>
            <person name="Getino M."/>
            <person name="Pursley I."/>
            <person name="Horton D.L."/>
            <person name="Alikhan N.F."/>
            <person name="Baker D."/>
            <person name="Gharbi K."/>
            <person name="Hall N."/>
            <person name="Watson M."/>
            <person name="Adriaenssens E.M."/>
            <person name="Foster-Nyarko E."/>
            <person name="Jarju S."/>
            <person name="Secka A."/>
            <person name="Antonio M."/>
            <person name="Oren A."/>
            <person name="Chaudhuri R.R."/>
            <person name="La Ragione R."/>
            <person name="Hildebrand F."/>
            <person name="Pallen M.J."/>
        </authorList>
    </citation>
    <scope>NUCLEOTIDE SEQUENCE</scope>
    <source>
        <strain evidence="2">Gambia11-129</strain>
    </source>
</reference>
<evidence type="ECO:0000313" key="3">
    <source>
        <dbReference type="Proteomes" id="UP000823936"/>
    </source>
</evidence>
<feature type="transmembrane region" description="Helical" evidence="1">
    <location>
        <begin position="95"/>
        <end position="119"/>
    </location>
</feature>
<dbReference type="InterPro" id="IPR006750">
    <property type="entry name" value="YdcZ"/>
</dbReference>
<proteinExistence type="predicted"/>
<protein>
    <submittedName>
        <fullName evidence="2">DMT family transporter</fullName>
    </submittedName>
</protein>
<dbReference type="EMBL" id="DXHU01000011">
    <property type="protein sequence ID" value="HIV98659.1"/>
    <property type="molecule type" value="Genomic_DNA"/>
</dbReference>
<dbReference type="Proteomes" id="UP000823936">
    <property type="component" value="Unassembled WGS sequence"/>
</dbReference>
<feature type="transmembrane region" description="Helical" evidence="1">
    <location>
        <begin position="37"/>
        <end position="55"/>
    </location>
</feature>
<gene>
    <name evidence="2" type="ORF">IAB12_02630</name>
</gene>
<dbReference type="PANTHER" id="PTHR34821">
    <property type="entry name" value="INNER MEMBRANE PROTEIN YDCZ"/>
    <property type="match status" value="1"/>
</dbReference>
<feature type="transmembrane region" description="Helical" evidence="1">
    <location>
        <begin position="184"/>
        <end position="205"/>
    </location>
</feature>
<feature type="transmembrane region" description="Helical" evidence="1">
    <location>
        <begin position="7"/>
        <end position="25"/>
    </location>
</feature>
<keyword evidence="1" id="KW-0472">Membrane</keyword>
<evidence type="ECO:0000313" key="2">
    <source>
        <dbReference type="EMBL" id="HIV98659.1"/>
    </source>
</evidence>